<organism evidence="1 2">
    <name type="scientific">Trichosporon asahii var. asahii (strain CBS 8904)</name>
    <name type="common">Yeast</name>
    <dbReference type="NCBI Taxonomy" id="1220162"/>
    <lineage>
        <taxon>Eukaryota</taxon>
        <taxon>Fungi</taxon>
        <taxon>Dikarya</taxon>
        <taxon>Basidiomycota</taxon>
        <taxon>Agaricomycotina</taxon>
        <taxon>Tremellomycetes</taxon>
        <taxon>Trichosporonales</taxon>
        <taxon>Trichosporonaceae</taxon>
        <taxon>Trichosporon</taxon>
    </lineage>
</organism>
<proteinExistence type="predicted"/>
<dbReference type="InterPro" id="IPR053013">
    <property type="entry name" value="LAT"/>
</dbReference>
<evidence type="ECO:0000313" key="2">
    <source>
        <dbReference type="Proteomes" id="UP000006757"/>
    </source>
</evidence>
<dbReference type="PANTHER" id="PTHR34815">
    <property type="entry name" value="LYSINE ACETYLTRANSFERASE"/>
    <property type="match status" value="1"/>
</dbReference>
<dbReference type="eggNOG" id="ENOG502RZ3A">
    <property type="taxonomic scope" value="Eukaryota"/>
</dbReference>
<keyword evidence="2" id="KW-1185">Reference proteome</keyword>
<sequence length="369" mass="41995">MSDEPDRVPLDQLTIVRCDAEQIKQTLRNHWPKWGQPRGFPIDTYLARGERLRADQSFSKDDAHVTWGLVDRKNPSVLLSHCETFRRPALILPPGEKKPQDATTYTMGAVFCPEINRGKGYGRHMLRLMHYVVGDPKGLPSFPKAWGEPPAERLGDARFSVLYSEIGNKFYSSCRVGDGPDSTEGWVEQRQDTRTWYLQPGGPIENNGLWEWLGRKDSIKLEHELSERFRQDLPNQGDPEKTRVAVLPTSVIDYHIFRFMEMFPDHPSPKFGCILPPDENGRRPFFIYSAVGKHPDSPHTLEIMHAQQPVPWAAVRAAAVHHGVEKVKLWGGYTGWDKEEGGVKVQQNEDCPSLANYGLGAVDWQFNDQ</sequence>
<dbReference type="OrthoDB" id="2020070at2759"/>
<gene>
    <name evidence="1" type="ORF">A1Q2_00179</name>
</gene>
<evidence type="ECO:0000313" key="1">
    <source>
        <dbReference type="EMBL" id="EKD05418.1"/>
    </source>
</evidence>
<name>K1W9C9_TRIAC</name>
<dbReference type="AlphaFoldDB" id="K1W9C9"/>
<dbReference type="STRING" id="1220162.K1W9C9"/>
<dbReference type="InParanoid" id="K1W9C9"/>
<dbReference type="EMBL" id="AMBO01000091">
    <property type="protein sequence ID" value="EKD05418.1"/>
    <property type="molecule type" value="Genomic_DNA"/>
</dbReference>
<reference evidence="1 2" key="1">
    <citation type="journal article" date="2012" name="Eukaryot. Cell">
        <title>Genome sequence of the Trichosporon asahii environmental strain CBS 8904.</title>
        <authorList>
            <person name="Yang R.Y."/>
            <person name="Li H.T."/>
            <person name="Zhu H."/>
            <person name="Zhou G.P."/>
            <person name="Wang M."/>
            <person name="Wang L."/>
        </authorList>
    </citation>
    <scope>NUCLEOTIDE SEQUENCE [LARGE SCALE GENOMIC DNA]</scope>
    <source>
        <strain evidence="1 2">CBS 8904</strain>
    </source>
</reference>
<dbReference type="Proteomes" id="UP000006757">
    <property type="component" value="Unassembled WGS sequence"/>
</dbReference>
<dbReference type="PANTHER" id="PTHR34815:SF2">
    <property type="entry name" value="N-ACETYLTRANSFERASE DOMAIN-CONTAINING PROTEIN"/>
    <property type="match status" value="1"/>
</dbReference>
<dbReference type="HOGENOM" id="CLU_038171_2_0_1"/>
<comment type="caution">
    <text evidence="1">The sequence shown here is derived from an EMBL/GenBank/DDBJ whole genome shotgun (WGS) entry which is preliminary data.</text>
</comment>
<evidence type="ECO:0008006" key="3">
    <source>
        <dbReference type="Google" id="ProtNLM"/>
    </source>
</evidence>
<protein>
    <recommendedName>
        <fullName evidence="3">N-acetyltransferase domain-containing protein</fullName>
    </recommendedName>
</protein>
<accession>K1W9C9</accession>